<dbReference type="eggNOG" id="ENOG502RYG0">
    <property type="taxonomic scope" value="Eukaryota"/>
</dbReference>
<dbReference type="VEuPathDB" id="TriTrypDB:LPAL13_300041400"/>
<dbReference type="AlphaFoldDB" id="A0A088RXC1"/>
<keyword evidence="2" id="KW-1185">Reference proteome</keyword>
<evidence type="ECO:0000313" key="2">
    <source>
        <dbReference type="Proteomes" id="UP000063063"/>
    </source>
</evidence>
<dbReference type="EMBL" id="CP009399">
    <property type="protein sequence ID" value="AIO00586.1"/>
    <property type="molecule type" value="Genomic_DNA"/>
</dbReference>
<dbReference type="Proteomes" id="UP000063063">
    <property type="component" value="Chromosome 30"/>
</dbReference>
<dbReference type="GeneID" id="22577417"/>
<organism evidence="1 2">
    <name type="scientific">Leishmania panamensis</name>
    <dbReference type="NCBI Taxonomy" id="5679"/>
    <lineage>
        <taxon>Eukaryota</taxon>
        <taxon>Discoba</taxon>
        <taxon>Euglenozoa</taxon>
        <taxon>Kinetoplastea</taxon>
        <taxon>Metakinetoplastina</taxon>
        <taxon>Trypanosomatida</taxon>
        <taxon>Trypanosomatidae</taxon>
        <taxon>Leishmaniinae</taxon>
        <taxon>Leishmania</taxon>
        <taxon>Leishmania guyanensis species complex</taxon>
    </lineage>
</organism>
<accession>A0A088RXC1</accession>
<dbReference type="VEuPathDB" id="TriTrypDB:LPMP_303640"/>
<protein>
    <submittedName>
        <fullName evidence="1">Uncharacterized protein</fullName>
    </submittedName>
</protein>
<dbReference type="OrthoDB" id="277019at2759"/>
<dbReference type="KEGG" id="lpan:LPMP_303640"/>
<evidence type="ECO:0000313" key="1">
    <source>
        <dbReference type="EMBL" id="AIO00586.1"/>
    </source>
</evidence>
<sequence>MKTVKAARERGVEMSIAMREREIAALEREKNELQSFMASAKPRGCEDQLLASYPVLDYCGRRPRKSIKSISVEQYGNIMIQLDIAKKAIDSQNQKDRADVQLLNRLIREQEKEHKMFLQKTKKISEKAGINLKWFTDRQCADAMRLQDYKTEVSLAELEARKRLVEHEVKAAKAIVERKGAAIITLTNLVEKRRSTIDEVDALYNQIRVVDRDTIIAKEELERLNADMQDADAWLEARPNPSESLARKIIDEDHTVIKGEKEQTVNEQRVPQERVIKAQDYRIAQLEERAKVVDKALKSNGLSREVDRIVALGSSLGELEVPESQEELYDIEKIIPAQEQIHPGIYNLLLTEKERAARTVSILTISAKEKEEVTAELTTRLERLAGECTAAIQELDNCASELVASQEQQRVQALKWVREERKRCLRLFHETELFAKSTKEGS</sequence>
<dbReference type="RefSeq" id="XP_010701386.1">
    <property type="nucleotide sequence ID" value="XM_010703084.1"/>
</dbReference>
<proteinExistence type="predicted"/>
<reference evidence="1 2" key="1">
    <citation type="journal article" date="2015" name="Sci. Rep.">
        <title>The genome of Leishmania panamensis: insights into genomics of the L. (Viannia) subgenus.</title>
        <authorList>
            <person name="Llanes A."/>
            <person name="Restrepo C.M."/>
            <person name="Vecchio G.D."/>
            <person name="Anguizola F.J."/>
            <person name="Lleonart R."/>
        </authorList>
    </citation>
    <scope>NUCLEOTIDE SEQUENCE [LARGE SCALE GENOMIC DNA]</scope>
    <source>
        <strain evidence="1 2">MHOM/PA/94/PSC-1</strain>
    </source>
</reference>
<name>A0A088RXC1_LEIPA</name>
<gene>
    <name evidence="1" type="ORF">LPMP_303640</name>
</gene>